<comment type="caution">
    <text evidence="1">The sequence shown here is derived from an EMBL/GenBank/DDBJ whole genome shotgun (WGS) entry which is preliminary data.</text>
</comment>
<dbReference type="Proteomes" id="UP001153331">
    <property type="component" value="Unassembled WGS sequence"/>
</dbReference>
<name>A0ACC2IA57_9PLEO</name>
<accession>A0ACC2IA57</accession>
<gene>
    <name evidence="1" type="ORF">OPT61_g5503</name>
</gene>
<keyword evidence="2" id="KW-1185">Reference proteome</keyword>
<sequence length="270" mass="30381">MAERNSNVQLTATLADWDDVEDSEYRFLVDGKDVKYITTAPGSFPEDDRTFAPILIPLLPEFPPGDWNEGHVSKNKITGELEFTRYTTAILPGVENNWQPIKVDHLELVKLARLRQNIHKVSHPRFPRPIVVKFAEFPWMIPQIELETTAYQRIVGAGIGPNFLGHVTEAGRTIGFLIDFVEDSRTAGLEDLAACQRILSKLHGLGLRHGDINKHNFLVGNENVVMIDFETTKECDAKEELEEEYSRLEESLKDPSYRGGVGPSTVGRPS</sequence>
<dbReference type="EMBL" id="JAPHNI010000355">
    <property type="protein sequence ID" value="KAJ8112043.1"/>
    <property type="molecule type" value="Genomic_DNA"/>
</dbReference>
<reference evidence="1" key="1">
    <citation type="submission" date="2022-11" db="EMBL/GenBank/DDBJ databases">
        <title>Genome Sequence of Boeremia exigua.</title>
        <authorList>
            <person name="Buettner E."/>
        </authorList>
    </citation>
    <scope>NUCLEOTIDE SEQUENCE</scope>
    <source>
        <strain evidence="1">CU02</strain>
    </source>
</reference>
<proteinExistence type="predicted"/>
<evidence type="ECO:0000313" key="2">
    <source>
        <dbReference type="Proteomes" id="UP001153331"/>
    </source>
</evidence>
<protein>
    <submittedName>
        <fullName evidence="1">Uncharacterized protein</fullName>
    </submittedName>
</protein>
<organism evidence="1 2">
    <name type="scientific">Boeremia exigua</name>
    <dbReference type="NCBI Taxonomy" id="749465"/>
    <lineage>
        <taxon>Eukaryota</taxon>
        <taxon>Fungi</taxon>
        <taxon>Dikarya</taxon>
        <taxon>Ascomycota</taxon>
        <taxon>Pezizomycotina</taxon>
        <taxon>Dothideomycetes</taxon>
        <taxon>Pleosporomycetidae</taxon>
        <taxon>Pleosporales</taxon>
        <taxon>Pleosporineae</taxon>
        <taxon>Didymellaceae</taxon>
        <taxon>Boeremia</taxon>
    </lineage>
</organism>
<evidence type="ECO:0000313" key="1">
    <source>
        <dbReference type="EMBL" id="KAJ8112043.1"/>
    </source>
</evidence>